<name>A0ABT8SK19_9CAUL</name>
<comment type="caution">
    <text evidence="2">The sequence shown here is derived from an EMBL/GenBank/DDBJ whole genome shotgun (WGS) entry which is preliminary data.</text>
</comment>
<protein>
    <submittedName>
        <fullName evidence="2">Uncharacterized protein</fullName>
    </submittedName>
</protein>
<dbReference type="RefSeq" id="WP_302109331.1">
    <property type="nucleotide sequence ID" value="NZ_JAUKTR010000002.1"/>
</dbReference>
<keyword evidence="3" id="KW-1185">Reference proteome</keyword>
<organism evidence="2 3">
    <name type="scientific">Peiella sedimenti</name>
    <dbReference type="NCBI Taxonomy" id="3061083"/>
    <lineage>
        <taxon>Bacteria</taxon>
        <taxon>Pseudomonadati</taxon>
        <taxon>Pseudomonadota</taxon>
        <taxon>Alphaproteobacteria</taxon>
        <taxon>Caulobacterales</taxon>
        <taxon>Caulobacteraceae</taxon>
        <taxon>Peiella</taxon>
    </lineage>
</organism>
<evidence type="ECO:0000313" key="2">
    <source>
        <dbReference type="EMBL" id="MDO1558899.1"/>
    </source>
</evidence>
<gene>
    <name evidence="2" type="ORF">Q0812_05605</name>
</gene>
<dbReference type="EMBL" id="JAUKTR010000002">
    <property type="protein sequence ID" value="MDO1558899.1"/>
    <property type="molecule type" value="Genomic_DNA"/>
</dbReference>
<proteinExistence type="predicted"/>
<feature type="signal peptide" evidence="1">
    <location>
        <begin position="1"/>
        <end position="23"/>
    </location>
</feature>
<sequence length="165" mass="18150">MTRNPTMGVLALAVAMTALPAAAETVLLDCDVSIVSNSNYNGTERSNTRESGTWRIRLEPDSSRATIVTAPFVYRVGSSDVPFRLNGEPVSMRTSEDAYTFCIQANLSCDTQVGMRNGRYSVSQARIDRRSGAFRVVVDSDNDLLQGWGQHTYSGTCRRAPDQQF</sequence>
<keyword evidence="1" id="KW-0732">Signal</keyword>
<evidence type="ECO:0000313" key="3">
    <source>
        <dbReference type="Proteomes" id="UP001169063"/>
    </source>
</evidence>
<accession>A0ABT8SK19</accession>
<feature type="chain" id="PRO_5047059401" evidence="1">
    <location>
        <begin position="24"/>
        <end position="165"/>
    </location>
</feature>
<reference evidence="2" key="1">
    <citation type="submission" date="2023-07" db="EMBL/GenBank/DDBJ databases">
        <title>Brevundimonas soil sp. nov., isolated from the soil of chemical plant.</title>
        <authorList>
            <person name="Wu N."/>
        </authorList>
    </citation>
    <scope>NUCLEOTIDE SEQUENCE</scope>
    <source>
        <strain evidence="2">XZ-24</strain>
    </source>
</reference>
<evidence type="ECO:0000256" key="1">
    <source>
        <dbReference type="SAM" id="SignalP"/>
    </source>
</evidence>
<dbReference type="Proteomes" id="UP001169063">
    <property type="component" value="Unassembled WGS sequence"/>
</dbReference>